<sequence length="101" mass="11618">MYFLAFFITLAFAFYIFYKIKQVRSNRPMEKKWLSAKASMALGLFVTLFGVNQLVLFPGTVTYIVGALFILIGLGSIWAGYKYYRHVLPYAEREAKELNGN</sequence>
<dbReference type="EMBL" id="FMAU01000001">
    <property type="protein sequence ID" value="SCB92571.1"/>
    <property type="molecule type" value="Genomic_DNA"/>
</dbReference>
<evidence type="ECO:0000313" key="3">
    <source>
        <dbReference type="Proteomes" id="UP000181997"/>
    </source>
</evidence>
<dbReference type="RefSeq" id="WP_032087355.1">
    <property type="nucleotide sequence ID" value="NZ_FMAU01000001.1"/>
</dbReference>
<name>A0A0V8HNA6_9BACI</name>
<evidence type="ECO:0000313" key="2">
    <source>
        <dbReference type="EMBL" id="SCB92571.1"/>
    </source>
</evidence>
<reference evidence="3" key="1">
    <citation type="submission" date="2016-08" db="EMBL/GenBank/DDBJ databases">
        <authorList>
            <person name="Varghese N."/>
            <person name="Submissions Spin"/>
        </authorList>
    </citation>
    <scope>NUCLEOTIDE SEQUENCE [LARGE SCALE GENOMIC DNA]</scope>
    <source>
        <strain evidence="3">SGD-1123</strain>
    </source>
</reference>
<feature type="transmembrane region" description="Helical" evidence="1">
    <location>
        <begin position="6"/>
        <end position="21"/>
    </location>
</feature>
<dbReference type="AlphaFoldDB" id="A0A0V8HNA6"/>
<gene>
    <name evidence="2" type="ORF">GA0061094_1452</name>
</gene>
<organism evidence="2 3">
    <name type="scientific">[Bacillus] enclensis</name>
    <dbReference type="NCBI Taxonomy" id="1402860"/>
    <lineage>
        <taxon>Bacteria</taxon>
        <taxon>Bacillati</taxon>
        <taxon>Bacillota</taxon>
        <taxon>Bacilli</taxon>
        <taxon>Bacillales</taxon>
        <taxon>Bacillaceae</taxon>
        <taxon>Rossellomorea</taxon>
    </lineage>
</organism>
<keyword evidence="3" id="KW-1185">Reference proteome</keyword>
<accession>A0A0V8HNA6</accession>
<keyword evidence="1" id="KW-0812">Transmembrane</keyword>
<protein>
    <submittedName>
        <fullName evidence="2">YtpI-like protein</fullName>
    </submittedName>
</protein>
<feature type="transmembrane region" description="Helical" evidence="1">
    <location>
        <begin position="33"/>
        <end position="55"/>
    </location>
</feature>
<proteinExistence type="predicted"/>
<dbReference type="InterPro" id="IPR025618">
    <property type="entry name" value="YtpI"/>
</dbReference>
<dbReference type="OrthoDB" id="2453019at2"/>
<evidence type="ECO:0000256" key="1">
    <source>
        <dbReference type="SAM" id="Phobius"/>
    </source>
</evidence>
<keyword evidence="1" id="KW-0472">Membrane</keyword>
<dbReference type="Pfam" id="PF14007">
    <property type="entry name" value="YtpI"/>
    <property type="match status" value="1"/>
</dbReference>
<dbReference type="Proteomes" id="UP000181997">
    <property type="component" value="Unassembled WGS sequence"/>
</dbReference>
<keyword evidence="1" id="KW-1133">Transmembrane helix</keyword>
<feature type="transmembrane region" description="Helical" evidence="1">
    <location>
        <begin position="61"/>
        <end position="81"/>
    </location>
</feature>